<evidence type="ECO:0000256" key="2">
    <source>
        <dbReference type="ARBA" id="ARBA00035126"/>
    </source>
</evidence>
<evidence type="ECO:0000256" key="3">
    <source>
        <dbReference type="ARBA" id="ARBA00035252"/>
    </source>
</evidence>
<accession>A0ABW6CHY2</accession>
<dbReference type="RefSeq" id="WP_377367054.1">
    <property type="nucleotide sequence ID" value="NZ_JAOTJD010000002.1"/>
</dbReference>
<feature type="domain" description="Adenylyltransferase AadA C-terminal" evidence="7">
    <location>
        <begin position="211"/>
        <end position="265"/>
    </location>
</feature>
<dbReference type="InterPro" id="IPR025184">
    <property type="entry name" value="AadA_C"/>
</dbReference>
<dbReference type="InterPro" id="IPR002934">
    <property type="entry name" value="Polymerase_NTP_transf_dom"/>
</dbReference>
<protein>
    <recommendedName>
        <fullName evidence="3">Aminoglycoside (3'') (9) adenylyltransferase</fullName>
        <ecNumber evidence="2">2.7.7.47</ecNumber>
    </recommendedName>
</protein>
<evidence type="ECO:0000256" key="1">
    <source>
        <dbReference type="ARBA" id="ARBA00022679"/>
    </source>
</evidence>
<dbReference type="InterPro" id="IPR043519">
    <property type="entry name" value="NT_sf"/>
</dbReference>
<comment type="catalytic activity">
    <reaction evidence="4">
        <text>streptomycin + ATP = 3''-O-adenylylstreptomycin + diphosphate</text>
        <dbReference type="Rhea" id="RHEA:20245"/>
        <dbReference type="ChEBI" id="CHEBI:30616"/>
        <dbReference type="ChEBI" id="CHEBI:33019"/>
        <dbReference type="ChEBI" id="CHEBI:58007"/>
        <dbReference type="ChEBI" id="CHEBI:58605"/>
        <dbReference type="EC" id="2.7.7.47"/>
    </reaction>
</comment>
<evidence type="ECO:0000256" key="4">
    <source>
        <dbReference type="ARBA" id="ARBA00048566"/>
    </source>
</evidence>
<feature type="domain" description="Polymerase nucleotidyl transferase" evidence="6">
    <location>
        <begin position="40"/>
        <end position="68"/>
    </location>
</feature>
<dbReference type="Pfam" id="PF13427">
    <property type="entry name" value="AadA_C"/>
    <property type="match status" value="1"/>
</dbReference>
<dbReference type="CDD" id="cd05403">
    <property type="entry name" value="NT_KNTase_like"/>
    <property type="match status" value="1"/>
</dbReference>
<dbReference type="SUPFAM" id="SSF81301">
    <property type="entry name" value="Nucleotidyltransferase"/>
    <property type="match status" value="1"/>
</dbReference>
<organism evidence="8 9">
    <name type="scientific">Phenylobacterium ferrooxidans</name>
    <dbReference type="NCBI Taxonomy" id="2982689"/>
    <lineage>
        <taxon>Bacteria</taxon>
        <taxon>Pseudomonadati</taxon>
        <taxon>Pseudomonadota</taxon>
        <taxon>Alphaproteobacteria</taxon>
        <taxon>Caulobacterales</taxon>
        <taxon>Caulobacteraceae</taxon>
        <taxon>Phenylobacterium</taxon>
    </lineage>
</organism>
<reference evidence="8 9" key="1">
    <citation type="submission" date="2022-09" db="EMBL/GenBank/DDBJ databases">
        <title>New species of Phenylobacterium.</title>
        <authorList>
            <person name="Mieszkin S."/>
        </authorList>
    </citation>
    <scope>NUCLEOTIDE SEQUENCE [LARGE SCALE GENOMIC DNA]</scope>
    <source>
        <strain evidence="8 9">HK31-G</strain>
    </source>
</reference>
<dbReference type="Proteomes" id="UP001598130">
    <property type="component" value="Unassembled WGS sequence"/>
</dbReference>
<feature type="region of interest" description="Disordered" evidence="5">
    <location>
        <begin position="298"/>
        <end position="336"/>
    </location>
</feature>
<proteinExistence type="predicted"/>
<evidence type="ECO:0000259" key="6">
    <source>
        <dbReference type="Pfam" id="PF01909"/>
    </source>
</evidence>
<gene>
    <name evidence="8" type="ORF">OCL97_01790</name>
</gene>
<evidence type="ECO:0000313" key="8">
    <source>
        <dbReference type="EMBL" id="MFD3262689.1"/>
    </source>
</evidence>
<dbReference type="EC" id="2.7.7.47" evidence="2"/>
<keyword evidence="9" id="KW-1185">Reference proteome</keyword>
<evidence type="ECO:0000259" key="7">
    <source>
        <dbReference type="Pfam" id="PF13427"/>
    </source>
</evidence>
<dbReference type="EMBL" id="JAOTJD010000002">
    <property type="protein sequence ID" value="MFD3262689.1"/>
    <property type="molecule type" value="Genomic_DNA"/>
</dbReference>
<keyword evidence="1" id="KW-0808">Transferase</keyword>
<sequence length="336" mass="36308">MPQSHTPAREGATPYADLNGVLHQLVTRAQAVLGGNFVGAYLQGSFAVGDADEQSDVDFLIVTARDVPLAQQPALQATHAELFKLPSPWAQHLEGSYAPAAVLRRWSPEPRDPPGEPRAPGWADPGMADMPARAYPFLYLDNGASRLVRSEHDNSLVVRWCLREKGIVLAGPPPDQLVDPVTPDALRAEIRTLFRRVTTLWLGGSVAIDANWLQAFIVTQYCRMLHSLETGTVTSKKAASAWAKGRLDAKWAGLIDRSWAIGRSVLAHKLAPADPQAVTETLAFIRYAVKWEAMAGSATKGAHGASRPRWQDAGGRTRGGQSAPSPIRPGGRGRRG</sequence>
<evidence type="ECO:0000313" key="9">
    <source>
        <dbReference type="Proteomes" id="UP001598130"/>
    </source>
</evidence>
<evidence type="ECO:0000256" key="5">
    <source>
        <dbReference type="SAM" id="MobiDB-lite"/>
    </source>
</evidence>
<feature type="compositionally biased region" description="Basic and acidic residues" evidence="5">
    <location>
        <begin position="106"/>
        <end position="115"/>
    </location>
</feature>
<dbReference type="Gene3D" id="3.30.460.10">
    <property type="entry name" value="Beta Polymerase, domain 2"/>
    <property type="match status" value="1"/>
</dbReference>
<dbReference type="Pfam" id="PF01909">
    <property type="entry name" value="NTP_transf_2"/>
    <property type="match status" value="1"/>
</dbReference>
<feature type="region of interest" description="Disordered" evidence="5">
    <location>
        <begin position="106"/>
        <end position="125"/>
    </location>
</feature>
<comment type="caution">
    <text evidence="8">The sequence shown here is derived from an EMBL/GenBank/DDBJ whole genome shotgun (WGS) entry which is preliminary data.</text>
</comment>
<name>A0ABW6CHY2_9CAUL</name>